<evidence type="ECO:0000256" key="3">
    <source>
        <dbReference type="ARBA" id="ARBA00022741"/>
    </source>
</evidence>
<comment type="similarity">
    <text evidence="1">Belongs to the ABC transporter superfamily.</text>
</comment>
<organism evidence="6 7">
    <name type="scientific">Microbacterium capsulatum</name>
    <dbReference type="NCBI Taxonomy" id="3041921"/>
    <lineage>
        <taxon>Bacteria</taxon>
        <taxon>Bacillati</taxon>
        <taxon>Actinomycetota</taxon>
        <taxon>Actinomycetes</taxon>
        <taxon>Micrococcales</taxon>
        <taxon>Microbacteriaceae</taxon>
        <taxon>Microbacterium</taxon>
    </lineage>
</organism>
<evidence type="ECO:0000259" key="5">
    <source>
        <dbReference type="PROSITE" id="PS50893"/>
    </source>
</evidence>
<dbReference type="InterPro" id="IPR013563">
    <property type="entry name" value="Oligopep_ABC_C"/>
</dbReference>
<keyword evidence="3" id="KW-0547">Nucleotide-binding</keyword>
<name>A0ABU0XLU1_9MICO</name>
<evidence type="ECO:0000256" key="2">
    <source>
        <dbReference type="ARBA" id="ARBA00022448"/>
    </source>
</evidence>
<keyword evidence="7" id="KW-1185">Reference proteome</keyword>
<dbReference type="GO" id="GO:0005524">
    <property type="term" value="F:ATP binding"/>
    <property type="evidence" value="ECO:0007669"/>
    <property type="project" value="UniProtKB-KW"/>
</dbReference>
<evidence type="ECO:0000313" key="6">
    <source>
        <dbReference type="EMBL" id="MDQ4214700.1"/>
    </source>
</evidence>
<dbReference type="SMART" id="SM00382">
    <property type="entry name" value="AAA"/>
    <property type="match status" value="2"/>
</dbReference>
<sequence length="545" mass="58290">MIPAASGAVPLLSIENLSIHFETVRGTVSAVKDVTFQLEAGRRLAVVGESGSGKSTTASAVHRLLPPNAKVEGSIRLDGEEITTMSTSRILRLRGREVGYVPQDPLSNLNPVQRIGKQLMHAIRVGSPSLSHDELRTQAIDALDRVGIPQPARRIDQFPHEFSGGMRQRALIAMGMACRPRLLIADEPTSALDVTVQRRVLDLIDDLTREQGTALLFITHDLGLAAERADDVVVMKLGEVVERGTAEQVLSAPKGAYTRELLAAAPNLTSARLVDAAPPEAAPILELEAATKIFGHRTLTGKDNRIIAAEGVSLTVSPGETVAIVGESGSGKSTTARMILGLEVPTSGTVRFDGASLARLGHAGRFAYRAEVQPVFQNPYASLDPRFTIGQSIREPLDVHRRGTPAERKARVAELLGLVSLDPQVATRFPHELSGGQRQRVAIARALALSPKVIVLDEAVSALDVVVQAQILKLLVSLQRELGLAYIFVSHDLAVVRQISHRVHVMSAGRIVESGSPEELFAAPKDPYTAALIEAIPGYAVAPGV</sequence>
<feature type="domain" description="ABC transporter" evidence="5">
    <location>
        <begin position="12"/>
        <end position="262"/>
    </location>
</feature>
<dbReference type="CDD" id="cd03257">
    <property type="entry name" value="ABC_NikE_OppD_transporters"/>
    <property type="match status" value="2"/>
</dbReference>
<dbReference type="PROSITE" id="PS00211">
    <property type="entry name" value="ABC_TRANSPORTER_1"/>
    <property type="match status" value="2"/>
</dbReference>
<proteinExistence type="inferred from homology"/>
<dbReference type="InterPro" id="IPR027417">
    <property type="entry name" value="P-loop_NTPase"/>
</dbReference>
<keyword evidence="4 6" id="KW-0067">ATP-binding</keyword>
<evidence type="ECO:0000256" key="1">
    <source>
        <dbReference type="ARBA" id="ARBA00005417"/>
    </source>
</evidence>
<dbReference type="NCBIfam" id="NF007739">
    <property type="entry name" value="PRK10419.1"/>
    <property type="match status" value="2"/>
</dbReference>
<dbReference type="EMBL" id="JAVFCB010000006">
    <property type="protein sequence ID" value="MDQ4214700.1"/>
    <property type="molecule type" value="Genomic_DNA"/>
</dbReference>
<comment type="caution">
    <text evidence="6">The sequence shown here is derived from an EMBL/GenBank/DDBJ whole genome shotgun (WGS) entry which is preliminary data.</text>
</comment>
<dbReference type="InterPro" id="IPR003439">
    <property type="entry name" value="ABC_transporter-like_ATP-bd"/>
</dbReference>
<dbReference type="RefSeq" id="WP_308489642.1">
    <property type="nucleotide sequence ID" value="NZ_JAVFCB010000006.1"/>
</dbReference>
<dbReference type="InterPro" id="IPR050319">
    <property type="entry name" value="ABC_transp_ATP-bind"/>
</dbReference>
<accession>A0ABU0XLU1</accession>
<feature type="domain" description="ABC transporter" evidence="5">
    <location>
        <begin position="285"/>
        <end position="533"/>
    </location>
</feature>
<dbReference type="Gene3D" id="3.40.50.300">
    <property type="entry name" value="P-loop containing nucleotide triphosphate hydrolases"/>
    <property type="match status" value="2"/>
</dbReference>
<evidence type="ECO:0000313" key="7">
    <source>
        <dbReference type="Proteomes" id="UP001230289"/>
    </source>
</evidence>
<reference evidence="6 7" key="1">
    <citation type="submission" date="2023-08" db="EMBL/GenBank/DDBJ databases">
        <title>Microbacterium sp. nov., isolated from a waste landfill.</title>
        <authorList>
            <person name="Wen W."/>
        </authorList>
    </citation>
    <scope>NUCLEOTIDE SEQUENCE [LARGE SCALE GENOMIC DNA]</scope>
    <source>
        <strain evidence="6 7">ASV81</strain>
    </source>
</reference>
<dbReference type="InterPro" id="IPR017871">
    <property type="entry name" value="ABC_transporter-like_CS"/>
</dbReference>
<dbReference type="PANTHER" id="PTHR43776">
    <property type="entry name" value="TRANSPORT ATP-BINDING PROTEIN"/>
    <property type="match status" value="1"/>
</dbReference>
<dbReference type="Pfam" id="PF00005">
    <property type="entry name" value="ABC_tran"/>
    <property type="match status" value="2"/>
</dbReference>
<dbReference type="NCBIfam" id="NF008453">
    <property type="entry name" value="PRK11308.1"/>
    <property type="match status" value="2"/>
</dbReference>
<gene>
    <name evidence="6" type="ORF">RBR11_12315</name>
</gene>
<dbReference type="PROSITE" id="PS50893">
    <property type="entry name" value="ABC_TRANSPORTER_2"/>
    <property type="match status" value="2"/>
</dbReference>
<dbReference type="Pfam" id="PF08352">
    <property type="entry name" value="oligo_HPY"/>
    <property type="match status" value="2"/>
</dbReference>
<protein>
    <submittedName>
        <fullName evidence="6">ABC transporter ATP-binding protein</fullName>
    </submittedName>
</protein>
<dbReference type="SUPFAM" id="SSF52540">
    <property type="entry name" value="P-loop containing nucleoside triphosphate hydrolases"/>
    <property type="match status" value="2"/>
</dbReference>
<dbReference type="Proteomes" id="UP001230289">
    <property type="component" value="Unassembled WGS sequence"/>
</dbReference>
<dbReference type="InterPro" id="IPR003593">
    <property type="entry name" value="AAA+_ATPase"/>
</dbReference>
<evidence type="ECO:0000256" key="4">
    <source>
        <dbReference type="ARBA" id="ARBA00022840"/>
    </source>
</evidence>
<dbReference type="PANTHER" id="PTHR43776:SF7">
    <property type="entry name" value="D,D-DIPEPTIDE TRANSPORT ATP-BINDING PROTEIN DDPF-RELATED"/>
    <property type="match status" value="1"/>
</dbReference>
<keyword evidence="2" id="KW-0813">Transport</keyword>